<comment type="subcellular location">
    <subcellularLocation>
        <location evidence="1">Membrane</location>
    </subcellularLocation>
</comment>
<dbReference type="InterPro" id="IPR005828">
    <property type="entry name" value="MFS_sugar_transport-like"/>
</dbReference>
<keyword evidence="4 5" id="KW-0472">Membrane</keyword>
<dbReference type="GO" id="GO:0022857">
    <property type="term" value="F:transmembrane transporter activity"/>
    <property type="evidence" value="ECO:0007669"/>
    <property type="project" value="InterPro"/>
</dbReference>
<gene>
    <name evidence="6" type="ORF">LTRI10_LOCUS27061</name>
</gene>
<evidence type="ECO:0000256" key="1">
    <source>
        <dbReference type="ARBA" id="ARBA00004370"/>
    </source>
</evidence>
<name>A0AAV2EJM7_9ROSI</name>
<feature type="transmembrane region" description="Helical" evidence="5">
    <location>
        <begin position="80"/>
        <end position="98"/>
    </location>
</feature>
<reference evidence="6 7" key="1">
    <citation type="submission" date="2024-04" db="EMBL/GenBank/DDBJ databases">
        <authorList>
            <person name="Fracassetti M."/>
        </authorList>
    </citation>
    <scope>NUCLEOTIDE SEQUENCE [LARGE SCALE GENOMIC DNA]</scope>
</reference>
<keyword evidence="2 5" id="KW-0812">Transmembrane</keyword>
<dbReference type="InterPro" id="IPR036259">
    <property type="entry name" value="MFS_trans_sf"/>
</dbReference>
<dbReference type="EMBL" id="OZ034817">
    <property type="protein sequence ID" value="CAL1385964.1"/>
    <property type="molecule type" value="Genomic_DNA"/>
</dbReference>
<keyword evidence="3 5" id="KW-1133">Transmembrane helix</keyword>
<evidence type="ECO:0000313" key="6">
    <source>
        <dbReference type="EMBL" id="CAL1385964.1"/>
    </source>
</evidence>
<evidence type="ECO:0000256" key="3">
    <source>
        <dbReference type="ARBA" id="ARBA00022989"/>
    </source>
</evidence>
<evidence type="ECO:0000256" key="4">
    <source>
        <dbReference type="ARBA" id="ARBA00023136"/>
    </source>
</evidence>
<proteinExistence type="predicted"/>
<dbReference type="AlphaFoldDB" id="A0AAV2EJM7"/>
<organism evidence="6 7">
    <name type="scientific">Linum trigynum</name>
    <dbReference type="NCBI Taxonomy" id="586398"/>
    <lineage>
        <taxon>Eukaryota</taxon>
        <taxon>Viridiplantae</taxon>
        <taxon>Streptophyta</taxon>
        <taxon>Embryophyta</taxon>
        <taxon>Tracheophyta</taxon>
        <taxon>Spermatophyta</taxon>
        <taxon>Magnoliopsida</taxon>
        <taxon>eudicotyledons</taxon>
        <taxon>Gunneridae</taxon>
        <taxon>Pentapetalae</taxon>
        <taxon>rosids</taxon>
        <taxon>fabids</taxon>
        <taxon>Malpighiales</taxon>
        <taxon>Linaceae</taxon>
        <taxon>Linum</taxon>
    </lineage>
</organism>
<sequence length="133" mass="14915">MKVAFSMILVNMTSMLLRYKVGNRGVAKMVNKWVVAAFYASFSVGLGPLTMVHSTEALPFKVRAQVVGIVVMVNKLLSFALYYLKPAMYIVFLWFLVLEHQRDTGFGGGVHQQVPHQDIRRSSCACACAIWLQ</sequence>
<dbReference type="Proteomes" id="UP001497516">
    <property type="component" value="Chromosome 4"/>
</dbReference>
<dbReference type="GO" id="GO:0016020">
    <property type="term" value="C:membrane"/>
    <property type="evidence" value="ECO:0007669"/>
    <property type="project" value="UniProtKB-SubCell"/>
</dbReference>
<dbReference type="Gene3D" id="1.20.1250.20">
    <property type="entry name" value="MFS general substrate transporter like domains"/>
    <property type="match status" value="1"/>
</dbReference>
<evidence type="ECO:0008006" key="8">
    <source>
        <dbReference type="Google" id="ProtNLM"/>
    </source>
</evidence>
<protein>
    <recommendedName>
        <fullName evidence="8">WAT1-related protein</fullName>
    </recommendedName>
</protein>
<evidence type="ECO:0000313" key="7">
    <source>
        <dbReference type="Proteomes" id="UP001497516"/>
    </source>
</evidence>
<evidence type="ECO:0000256" key="5">
    <source>
        <dbReference type="SAM" id="Phobius"/>
    </source>
</evidence>
<evidence type="ECO:0000256" key="2">
    <source>
        <dbReference type="ARBA" id="ARBA00022692"/>
    </source>
</evidence>
<dbReference type="Pfam" id="PF00083">
    <property type="entry name" value="Sugar_tr"/>
    <property type="match status" value="1"/>
</dbReference>
<accession>A0AAV2EJM7</accession>
<keyword evidence="7" id="KW-1185">Reference proteome</keyword>